<feature type="compositionally biased region" description="Polar residues" evidence="1">
    <location>
        <begin position="42"/>
        <end position="56"/>
    </location>
</feature>
<comment type="caution">
    <text evidence="2">The sequence shown here is derived from an EMBL/GenBank/DDBJ whole genome shotgun (WGS) entry which is preliminary data.</text>
</comment>
<feature type="region of interest" description="Disordered" evidence="1">
    <location>
        <begin position="268"/>
        <end position="324"/>
    </location>
</feature>
<feature type="compositionally biased region" description="Basic and acidic residues" evidence="1">
    <location>
        <begin position="268"/>
        <end position="291"/>
    </location>
</feature>
<evidence type="ECO:0000313" key="3">
    <source>
        <dbReference type="Proteomes" id="UP000774326"/>
    </source>
</evidence>
<dbReference type="EMBL" id="JAEUBG010004298">
    <property type="protein sequence ID" value="KAH3681723.1"/>
    <property type="molecule type" value="Genomic_DNA"/>
</dbReference>
<feature type="region of interest" description="Disordered" evidence="1">
    <location>
        <begin position="1"/>
        <end position="20"/>
    </location>
</feature>
<feature type="compositionally biased region" description="Polar residues" evidence="1">
    <location>
        <begin position="292"/>
        <end position="303"/>
    </location>
</feature>
<feature type="region of interest" description="Disordered" evidence="1">
    <location>
        <begin position="41"/>
        <end position="100"/>
    </location>
</feature>
<accession>A0A9P8TJD7</accession>
<feature type="compositionally biased region" description="Low complexity" evidence="1">
    <location>
        <begin position="304"/>
        <end position="314"/>
    </location>
</feature>
<name>A0A9P8TJD7_WICPI</name>
<reference evidence="2" key="1">
    <citation type="journal article" date="2021" name="Open Biol.">
        <title>Shared evolutionary footprints suggest mitochondrial oxidative damage underlies multiple complex I losses in fungi.</title>
        <authorList>
            <person name="Schikora-Tamarit M.A."/>
            <person name="Marcet-Houben M."/>
            <person name="Nosek J."/>
            <person name="Gabaldon T."/>
        </authorList>
    </citation>
    <scope>NUCLEOTIDE SEQUENCE</scope>
    <source>
        <strain evidence="2">CBS2887</strain>
    </source>
</reference>
<feature type="compositionally biased region" description="Basic residues" evidence="1">
    <location>
        <begin position="1"/>
        <end position="10"/>
    </location>
</feature>
<dbReference type="Proteomes" id="UP000774326">
    <property type="component" value="Unassembled WGS sequence"/>
</dbReference>
<feature type="compositionally biased region" description="Basic and acidic residues" evidence="1">
    <location>
        <begin position="87"/>
        <end position="96"/>
    </location>
</feature>
<organism evidence="2 3">
    <name type="scientific">Wickerhamomyces pijperi</name>
    <name type="common">Yeast</name>
    <name type="synonym">Pichia pijperi</name>
    <dbReference type="NCBI Taxonomy" id="599730"/>
    <lineage>
        <taxon>Eukaryota</taxon>
        <taxon>Fungi</taxon>
        <taxon>Dikarya</taxon>
        <taxon>Ascomycota</taxon>
        <taxon>Saccharomycotina</taxon>
        <taxon>Saccharomycetes</taxon>
        <taxon>Phaffomycetales</taxon>
        <taxon>Wickerhamomycetaceae</taxon>
        <taxon>Wickerhamomyces</taxon>
    </lineage>
</organism>
<dbReference type="AlphaFoldDB" id="A0A9P8TJD7"/>
<keyword evidence="3" id="KW-1185">Reference proteome</keyword>
<evidence type="ECO:0000313" key="2">
    <source>
        <dbReference type="EMBL" id="KAH3681723.1"/>
    </source>
</evidence>
<protein>
    <submittedName>
        <fullName evidence="2">Uncharacterized protein</fullName>
    </submittedName>
</protein>
<proteinExistence type="predicted"/>
<feature type="compositionally biased region" description="Basic and acidic residues" evidence="1">
    <location>
        <begin position="315"/>
        <end position="324"/>
    </location>
</feature>
<gene>
    <name evidence="2" type="ORF">WICPIJ_007325</name>
</gene>
<reference evidence="2" key="2">
    <citation type="submission" date="2021-01" db="EMBL/GenBank/DDBJ databases">
        <authorList>
            <person name="Schikora-Tamarit M.A."/>
        </authorList>
    </citation>
    <scope>NUCLEOTIDE SEQUENCE</scope>
    <source>
        <strain evidence="2">CBS2887</strain>
    </source>
</reference>
<sequence length="385" mass="43972">MVKKRSRRTSIHSSSDNDFEILEEKTIESPRRRRKLKRIYDFSSNSEPIGKQQASTFKVLRNNKAMSSGFNLKAGNGKSTPKSSNSQEKEEQEKIQTEPVADPEALMPHIENSSQPAHISTPVEPTVTPSTLTTTLESLRHNLDLTISTHTNKFMADLLLIFQNLVHEKDSQIEELTSHIHSKEDETQQLHSTLEQLQNKLKESESTILQMETNHQDKLNAVELKRKENSQDYDKLKSQLEESIDQNSTLSAKNSKLQEMVQRRQTELNRLRSKLKDSQNIKEKSDSKEKLLNNNKQGNTPTASPSSLSLSKPSTRTDKDHDPILFRPNVINSINKQKLKIKPRGECPSLIRIPKSKYSINDKLTRAPKIKKVSNNAEKKKHVPF</sequence>
<evidence type="ECO:0000256" key="1">
    <source>
        <dbReference type="SAM" id="MobiDB-lite"/>
    </source>
</evidence>